<dbReference type="InterPro" id="IPR023606">
    <property type="entry name" value="CoA-Trfase_III_dom_1_sf"/>
</dbReference>
<evidence type="ECO:0000313" key="2">
    <source>
        <dbReference type="EMBL" id="TGA97517.1"/>
    </source>
</evidence>
<keyword evidence="3" id="KW-1185">Reference proteome</keyword>
<dbReference type="Proteomes" id="UP000298347">
    <property type="component" value="Unassembled WGS sequence"/>
</dbReference>
<dbReference type="InterPro" id="IPR003673">
    <property type="entry name" value="CoA-Trfase_fam_III"/>
</dbReference>
<dbReference type="OrthoDB" id="9797653at2"/>
<dbReference type="GO" id="GO:0008410">
    <property type="term" value="F:CoA-transferase activity"/>
    <property type="evidence" value="ECO:0007669"/>
    <property type="project" value="TreeGrafter"/>
</dbReference>
<dbReference type="PANTHER" id="PTHR48207">
    <property type="entry name" value="SUCCINATE--HYDROXYMETHYLGLUTARATE COA-TRANSFERASE"/>
    <property type="match status" value="1"/>
</dbReference>
<evidence type="ECO:0000313" key="3">
    <source>
        <dbReference type="Proteomes" id="UP000298347"/>
    </source>
</evidence>
<protein>
    <submittedName>
        <fullName evidence="2">CoA transferase</fullName>
    </submittedName>
</protein>
<sequence>MNQTNGPLDGVRVLDISTMIAAPFGASLLGDLGADVIKVELPGRGDTLRNVGPWKDRESLRWPGMSRNKKSVTLDIRTEEGKELFRQLIKKTDVLIENFRPGTLEKWSLGYQELKAINPRLIMIRVSGYGQTGPYRHKAGFGTPATAFSGYTYLQGYKDRPPVTPSFSLLDYLAGIFAALAAVSALYYLEKSDDREGQIAEFGLYEPMIRMMEFLIAEYDQLGYVRGRSPGLEGHSSPAGTYETKDEKYVVLVTSTDATFERLAETMGRTDMLSDPRFCTNSARLANDQQVQTIVSDWIRGFDQKALVDLLDQNGVPVSPIYSIEDIFHDPQYLARENIVEVEHPRLGTIKVPGVVPRFSRTPGSIRRPAPELGEQNEEIYIGELGLSPEKLKALKEKGVI</sequence>
<proteinExistence type="predicted"/>
<comment type="caution">
    <text evidence="2">The sequence shown here is derived from an EMBL/GenBank/DDBJ whole genome shotgun (WGS) entry which is preliminary data.</text>
</comment>
<dbReference type="RefSeq" id="WP_135348983.1">
    <property type="nucleotide sequence ID" value="NZ_SRJD01000013.1"/>
</dbReference>
<dbReference type="AlphaFoldDB" id="A0A4Z0GKQ0"/>
<organism evidence="2 3">
    <name type="scientific">Sporolactobacillus shoreae</name>
    <dbReference type="NCBI Taxonomy" id="1465501"/>
    <lineage>
        <taxon>Bacteria</taxon>
        <taxon>Bacillati</taxon>
        <taxon>Bacillota</taxon>
        <taxon>Bacilli</taxon>
        <taxon>Bacillales</taxon>
        <taxon>Sporolactobacillaceae</taxon>
        <taxon>Sporolactobacillus</taxon>
    </lineage>
</organism>
<dbReference type="Gene3D" id="3.40.50.10540">
    <property type="entry name" value="Crotonobetainyl-coa:carnitine coa-transferase, domain 1"/>
    <property type="match status" value="1"/>
</dbReference>
<accession>A0A4Z0GKQ0</accession>
<dbReference type="InterPro" id="IPR050483">
    <property type="entry name" value="CoA-transferase_III_domain"/>
</dbReference>
<evidence type="ECO:0000256" key="1">
    <source>
        <dbReference type="ARBA" id="ARBA00022679"/>
    </source>
</evidence>
<gene>
    <name evidence="2" type="ORF">E4665_11770</name>
</gene>
<name>A0A4Z0GKQ0_9BACL</name>
<dbReference type="Gene3D" id="3.30.1540.10">
    <property type="entry name" value="formyl-coa transferase, domain 3"/>
    <property type="match status" value="1"/>
</dbReference>
<keyword evidence="1 2" id="KW-0808">Transferase</keyword>
<dbReference type="PANTHER" id="PTHR48207:SF3">
    <property type="entry name" value="SUCCINATE--HYDROXYMETHYLGLUTARATE COA-TRANSFERASE"/>
    <property type="match status" value="1"/>
</dbReference>
<dbReference type="EMBL" id="SRJD01000013">
    <property type="protein sequence ID" value="TGA97517.1"/>
    <property type="molecule type" value="Genomic_DNA"/>
</dbReference>
<reference evidence="2 3" key="1">
    <citation type="journal article" date="2015" name="Int. J. Syst. Evol. Microbiol.">
        <title>Sporolactobacillus shoreae sp. nov. and Sporolactobacillus spathodeae sp. nov., two spore-forming lactic acid bacteria isolated from tree barks in Thailand.</title>
        <authorList>
            <person name="Thamacharoensuk T."/>
            <person name="Kitahara M."/>
            <person name="Ohkuma M."/>
            <person name="Thongchul N."/>
            <person name="Tanasupawat S."/>
        </authorList>
    </citation>
    <scope>NUCLEOTIDE SEQUENCE [LARGE SCALE GENOMIC DNA]</scope>
    <source>
        <strain evidence="2 3">BK92</strain>
    </source>
</reference>
<dbReference type="Pfam" id="PF02515">
    <property type="entry name" value="CoA_transf_3"/>
    <property type="match status" value="1"/>
</dbReference>
<dbReference type="InterPro" id="IPR044855">
    <property type="entry name" value="CoA-Trfase_III_dom3_sf"/>
</dbReference>
<dbReference type="SUPFAM" id="SSF89796">
    <property type="entry name" value="CoA-transferase family III (CaiB/BaiF)"/>
    <property type="match status" value="1"/>
</dbReference>